<organismHost>
    <name type="scientific">Helicoverpa zea</name>
    <name type="common">Corn earworm moth</name>
    <name type="synonym">Heliothis zea</name>
    <dbReference type="NCBI Taxonomy" id="7113"/>
</organismHost>
<evidence type="ECO:0000313" key="4">
    <source>
        <dbReference type="Proteomes" id="UP000029779"/>
    </source>
</evidence>
<feature type="domain" description="Periplasmic copper-binding protein NosD beta helix" evidence="2">
    <location>
        <begin position="472"/>
        <end position="620"/>
    </location>
</feature>
<reference evidence="3 4" key="1">
    <citation type="journal article" date="2012" name="Viruses">
        <title>Analysis of the Genome of the Sexually Transmitted Insect Virus Helicoverpa zea Nudivirus 2.</title>
        <authorList>
            <person name="Burand J.P."/>
            <person name="Kim W."/>
            <person name="Afonso C.L."/>
            <person name="Tulman E.R."/>
            <person name="Kutish G.F."/>
            <person name="Lu Z."/>
            <person name="Rock D.L."/>
        </authorList>
    </citation>
    <scope>NUCLEOTIDE SEQUENCE [LARGE SCALE GENOMIC DNA]</scope>
    <source>
        <strain evidence="3">MS1</strain>
    </source>
</reference>
<dbReference type="EMBL" id="JN418988">
    <property type="protein sequence ID" value="AEW69578.1"/>
    <property type="molecule type" value="Genomic_DNA"/>
</dbReference>
<dbReference type="Pfam" id="PF05048">
    <property type="entry name" value="NosD"/>
    <property type="match status" value="1"/>
</dbReference>
<evidence type="ECO:0000259" key="2">
    <source>
        <dbReference type="Pfam" id="PF05048"/>
    </source>
</evidence>
<dbReference type="SUPFAM" id="SSF51126">
    <property type="entry name" value="Pectin lyase-like"/>
    <property type="match status" value="1"/>
</dbReference>
<dbReference type="GeneID" id="11536466"/>
<keyword evidence="4" id="KW-1185">Reference proteome</keyword>
<protein>
    <submittedName>
        <fullName evidence="3">DNA repair related ATPase</fullName>
    </submittedName>
</protein>
<dbReference type="Gene3D" id="2.160.20.10">
    <property type="entry name" value="Single-stranded right-handed beta-helix, Pectin lyase-like"/>
    <property type="match status" value="1"/>
</dbReference>
<dbReference type="InterPro" id="IPR012334">
    <property type="entry name" value="Pectin_lyas_fold"/>
</dbReference>
<feature type="region of interest" description="Disordered" evidence="1">
    <location>
        <begin position="762"/>
        <end position="823"/>
    </location>
</feature>
<dbReference type="Proteomes" id="UP000029779">
    <property type="component" value="Segment"/>
</dbReference>
<evidence type="ECO:0000313" key="3">
    <source>
        <dbReference type="EMBL" id="AEW69578.1"/>
    </source>
</evidence>
<evidence type="ECO:0000256" key="1">
    <source>
        <dbReference type="SAM" id="MobiDB-lite"/>
    </source>
</evidence>
<dbReference type="KEGG" id="vg:11536466"/>
<gene>
    <name evidence="3" type="primary">orf29</name>
    <name evidence="3" type="ORF">Hz2V029</name>
</gene>
<name>G9I055_HZNV2</name>
<dbReference type="InterPro" id="IPR011050">
    <property type="entry name" value="Pectin_lyase_fold/virulence"/>
</dbReference>
<sequence length="823" mass="92926">MNFTFIFVAVVVAILVNGLMVLYYHSKWYSNSDDKCLDLGAQLQKIEQEVQTQARMHSATDKDEDMENYFGSRLANYVESSELASYANAEEVHRELAKRDSILAELQKLVQEHRESTTNDDNDEHLKQMHRDVSILQHADIDINNRMSKLQVKLDELQSTVTVDVNEKIKTELPKLKQELQTVHVKLVDACQVLANVLEQNNNLQKSFNKLKESTDPSILGDQLTIRLHEYIDTNLEQVNVQTRSIRALFEEHKKQLTDSSIMDDGAVAKRIKSLSDALDHQRDEYEGKLAEVVRSRDEVQEKLNRLDFLGNLNNIRDLAAKLDTEMGFNTRISTINTAIKSIQINHEKWLKRDFKAVGDGVTDDTEAIEAFITHLLKTGDVGLVEAGSFLMSKAVAINSDEEGRPFTIKGLSANASKVTGPGMLTFRDCKNMNIESVTMDRVTMVNCDTCRFENVALDELTISFMSNVQLNNITVDWFALSNVQNARLEHSTIKNLKVVESQKVLLRSIDACNVTYENSNNCTYENSHIMEDGLVTVRDCKLVMFENLFFVGNGFDVFDCKYLTISNVTFVVSSRECIFMQGCEFSKIQNCTMHDAECAIYLQECDNLHINNILVYNQKIPAKVVFQVNKCSFIDCKDLSVNSSDQFDPLTVLVDVVDSDSSTFAFSRIINVRIISIRPNCEDVLVIKPIHEISSVDEHRLDVIGDTNDVCSFMTISRVYKSDSYEREDGRKVTRGMRLIEANEEDTDEAIDPDKPMVLEPMYRRRGSIDDNSERLSAGRGRGSGRPSAVARIDGMKRNGAGRGGSNGEGDSIGKDEEIDTE</sequence>
<organism evidence="3 4">
    <name type="scientific">Helicoverpa zea nudivirus 2</name>
    <name type="common">HzNV-2</name>
    <dbReference type="NCBI Taxonomy" id="1128424"/>
    <lineage>
        <taxon>Viruses</taxon>
        <taxon>Viruses incertae sedis</taxon>
        <taxon>Naldaviricetes</taxon>
        <taxon>Lefavirales</taxon>
        <taxon>Nudiviridae</taxon>
        <taxon>Betanudivirus</taxon>
        <taxon>Betanudivirus hezeae</taxon>
    </lineage>
</organism>
<proteinExistence type="predicted"/>
<dbReference type="InterPro" id="IPR007742">
    <property type="entry name" value="NosD_dom"/>
</dbReference>
<dbReference type="RefSeq" id="YP_004956777.1">
    <property type="nucleotide sequence ID" value="NC_004156.2"/>
</dbReference>
<accession>G9I055</accession>